<dbReference type="EMBL" id="CADEAL010001113">
    <property type="protein sequence ID" value="CAB1429152.1"/>
    <property type="molecule type" value="Genomic_DNA"/>
</dbReference>
<evidence type="ECO:0000313" key="2">
    <source>
        <dbReference type="EMBL" id="CAB1429152.1"/>
    </source>
</evidence>
<dbReference type="Proteomes" id="UP001153269">
    <property type="component" value="Unassembled WGS sequence"/>
</dbReference>
<sequence length="266" mass="29701">MSLASFPGTVCTLLVYTALPELQRSEGIQAGWTVDKRTRCFTSMMGDLIKTGYSEKSGYLILESRRASWPQAFVPPFPLSSSLLHVPIASTTGNNENSESDTWLLLHTLLPYTYDIEMCRCKASQLSPSPFPHISQGRKYAVKYSRRPQTGLQLSTKRHQKYPSQLTPRSSVLARSGDGTVGGAALSGKDETQTFIVQQYPAQEINMKESRFSSASPAVPYTESHRDGEIQQQLLKPTAQHISTLKEYVHDEKTLRAWLELRAEGN</sequence>
<evidence type="ECO:0000256" key="1">
    <source>
        <dbReference type="SAM" id="MobiDB-lite"/>
    </source>
</evidence>
<protein>
    <submittedName>
        <fullName evidence="2">Uncharacterized protein</fullName>
    </submittedName>
</protein>
<keyword evidence="3" id="KW-1185">Reference proteome</keyword>
<reference evidence="2" key="1">
    <citation type="submission" date="2020-03" db="EMBL/GenBank/DDBJ databases">
        <authorList>
            <person name="Weist P."/>
        </authorList>
    </citation>
    <scope>NUCLEOTIDE SEQUENCE</scope>
</reference>
<accession>A0A9N7YJG4</accession>
<name>A0A9N7YJG4_PLEPL</name>
<evidence type="ECO:0000313" key="3">
    <source>
        <dbReference type="Proteomes" id="UP001153269"/>
    </source>
</evidence>
<gene>
    <name evidence="2" type="ORF">PLEPLA_LOCUS17127</name>
</gene>
<comment type="caution">
    <text evidence="2">The sequence shown here is derived from an EMBL/GenBank/DDBJ whole genome shotgun (WGS) entry which is preliminary data.</text>
</comment>
<proteinExistence type="predicted"/>
<dbReference type="AlphaFoldDB" id="A0A9N7YJG4"/>
<feature type="region of interest" description="Disordered" evidence="1">
    <location>
        <begin position="148"/>
        <end position="177"/>
    </location>
</feature>
<organism evidence="2 3">
    <name type="scientific">Pleuronectes platessa</name>
    <name type="common">European plaice</name>
    <dbReference type="NCBI Taxonomy" id="8262"/>
    <lineage>
        <taxon>Eukaryota</taxon>
        <taxon>Metazoa</taxon>
        <taxon>Chordata</taxon>
        <taxon>Craniata</taxon>
        <taxon>Vertebrata</taxon>
        <taxon>Euteleostomi</taxon>
        <taxon>Actinopterygii</taxon>
        <taxon>Neopterygii</taxon>
        <taxon>Teleostei</taxon>
        <taxon>Neoteleostei</taxon>
        <taxon>Acanthomorphata</taxon>
        <taxon>Carangaria</taxon>
        <taxon>Pleuronectiformes</taxon>
        <taxon>Pleuronectoidei</taxon>
        <taxon>Pleuronectidae</taxon>
        <taxon>Pleuronectes</taxon>
    </lineage>
</organism>